<evidence type="ECO:0000256" key="1">
    <source>
        <dbReference type="ARBA" id="ARBA00009679"/>
    </source>
</evidence>
<dbReference type="GO" id="GO:0006270">
    <property type="term" value="P:DNA replication initiation"/>
    <property type="evidence" value="ECO:0007669"/>
    <property type="project" value="InterPro"/>
</dbReference>
<dbReference type="PANTHER" id="PTHR13454">
    <property type="entry name" value="PROTEIN MCM10 HOMOLOG"/>
    <property type="match status" value="1"/>
</dbReference>
<accession>A0A5C3QF65</accession>
<dbReference type="OrthoDB" id="202825at2759"/>
<feature type="compositionally biased region" description="Basic and acidic residues" evidence="2">
    <location>
        <begin position="600"/>
        <end position="614"/>
    </location>
</feature>
<feature type="region of interest" description="Disordered" evidence="2">
    <location>
        <begin position="563"/>
        <end position="665"/>
    </location>
</feature>
<dbReference type="GO" id="GO:0003697">
    <property type="term" value="F:single-stranded DNA binding"/>
    <property type="evidence" value="ECO:0007669"/>
    <property type="project" value="InterPro"/>
</dbReference>
<dbReference type="EMBL" id="ML178831">
    <property type="protein sequence ID" value="TFK99867.1"/>
    <property type="molecule type" value="Genomic_DNA"/>
</dbReference>
<dbReference type="GO" id="GO:0043596">
    <property type="term" value="C:nuclear replication fork"/>
    <property type="evidence" value="ECO:0007669"/>
    <property type="project" value="TreeGrafter"/>
</dbReference>
<feature type="region of interest" description="Disordered" evidence="2">
    <location>
        <begin position="461"/>
        <end position="500"/>
    </location>
</feature>
<dbReference type="InterPro" id="IPR012340">
    <property type="entry name" value="NA-bd_OB-fold"/>
</dbReference>
<dbReference type="AlphaFoldDB" id="A0A5C3QF65"/>
<organism evidence="4 5">
    <name type="scientific">Pterulicium gracile</name>
    <dbReference type="NCBI Taxonomy" id="1884261"/>
    <lineage>
        <taxon>Eukaryota</taxon>
        <taxon>Fungi</taxon>
        <taxon>Dikarya</taxon>
        <taxon>Basidiomycota</taxon>
        <taxon>Agaricomycotina</taxon>
        <taxon>Agaricomycetes</taxon>
        <taxon>Agaricomycetidae</taxon>
        <taxon>Agaricales</taxon>
        <taxon>Pleurotineae</taxon>
        <taxon>Pterulaceae</taxon>
        <taxon>Pterulicium</taxon>
    </lineage>
</organism>
<dbReference type="InterPro" id="IPR015408">
    <property type="entry name" value="Znf_Mcm10/DnaG"/>
</dbReference>
<name>A0A5C3QF65_9AGAR</name>
<feature type="compositionally biased region" description="Polar residues" evidence="2">
    <location>
        <begin position="1"/>
        <end position="13"/>
    </location>
</feature>
<gene>
    <name evidence="4" type="ORF">BDV98DRAFT_531922</name>
</gene>
<feature type="region of interest" description="Disordered" evidence="2">
    <location>
        <begin position="1"/>
        <end position="159"/>
    </location>
</feature>
<dbReference type="Proteomes" id="UP000305067">
    <property type="component" value="Unassembled WGS sequence"/>
</dbReference>
<feature type="compositionally biased region" description="Low complexity" evidence="2">
    <location>
        <begin position="269"/>
        <end position="281"/>
    </location>
</feature>
<feature type="compositionally biased region" description="Low complexity" evidence="2">
    <location>
        <begin position="90"/>
        <end position="115"/>
    </location>
</feature>
<dbReference type="Pfam" id="PF09329">
    <property type="entry name" value="zf-primase"/>
    <property type="match status" value="1"/>
</dbReference>
<feature type="region of interest" description="Disordered" evidence="2">
    <location>
        <begin position="258"/>
        <end position="289"/>
    </location>
</feature>
<dbReference type="STRING" id="1884261.A0A5C3QF65"/>
<evidence type="ECO:0000256" key="2">
    <source>
        <dbReference type="SAM" id="MobiDB-lite"/>
    </source>
</evidence>
<feature type="compositionally biased region" description="Low complexity" evidence="2">
    <location>
        <begin position="123"/>
        <end position="134"/>
    </location>
</feature>
<protein>
    <recommendedName>
        <fullName evidence="3">Zinc finger Mcm10/DnaG-type domain-containing protein</fullName>
    </recommendedName>
</protein>
<keyword evidence="5" id="KW-1185">Reference proteome</keyword>
<evidence type="ECO:0000313" key="5">
    <source>
        <dbReference type="Proteomes" id="UP000305067"/>
    </source>
</evidence>
<reference evidence="4 5" key="1">
    <citation type="journal article" date="2019" name="Nat. Ecol. Evol.">
        <title>Megaphylogeny resolves global patterns of mushroom evolution.</title>
        <authorList>
            <person name="Varga T."/>
            <person name="Krizsan K."/>
            <person name="Foldi C."/>
            <person name="Dima B."/>
            <person name="Sanchez-Garcia M."/>
            <person name="Sanchez-Ramirez S."/>
            <person name="Szollosi G.J."/>
            <person name="Szarkandi J.G."/>
            <person name="Papp V."/>
            <person name="Albert L."/>
            <person name="Andreopoulos W."/>
            <person name="Angelini C."/>
            <person name="Antonin V."/>
            <person name="Barry K.W."/>
            <person name="Bougher N.L."/>
            <person name="Buchanan P."/>
            <person name="Buyck B."/>
            <person name="Bense V."/>
            <person name="Catcheside P."/>
            <person name="Chovatia M."/>
            <person name="Cooper J."/>
            <person name="Damon W."/>
            <person name="Desjardin D."/>
            <person name="Finy P."/>
            <person name="Geml J."/>
            <person name="Haridas S."/>
            <person name="Hughes K."/>
            <person name="Justo A."/>
            <person name="Karasinski D."/>
            <person name="Kautmanova I."/>
            <person name="Kiss B."/>
            <person name="Kocsube S."/>
            <person name="Kotiranta H."/>
            <person name="LaButti K.M."/>
            <person name="Lechner B.E."/>
            <person name="Liimatainen K."/>
            <person name="Lipzen A."/>
            <person name="Lukacs Z."/>
            <person name="Mihaltcheva S."/>
            <person name="Morgado L.N."/>
            <person name="Niskanen T."/>
            <person name="Noordeloos M.E."/>
            <person name="Ohm R.A."/>
            <person name="Ortiz-Santana B."/>
            <person name="Ovrebo C."/>
            <person name="Racz N."/>
            <person name="Riley R."/>
            <person name="Savchenko A."/>
            <person name="Shiryaev A."/>
            <person name="Soop K."/>
            <person name="Spirin V."/>
            <person name="Szebenyi C."/>
            <person name="Tomsovsky M."/>
            <person name="Tulloss R.E."/>
            <person name="Uehling J."/>
            <person name="Grigoriev I.V."/>
            <person name="Vagvolgyi C."/>
            <person name="Papp T."/>
            <person name="Martin F.M."/>
            <person name="Miettinen O."/>
            <person name="Hibbett D.S."/>
            <person name="Nagy L.G."/>
        </authorList>
    </citation>
    <scope>NUCLEOTIDE SEQUENCE [LARGE SCALE GENOMIC DNA]</scope>
    <source>
        <strain evidence="4 5">CBS 309.79</strain>
    </source>
</reference>
<evidence type="ECO:0000313" key="4">
    <source>
        <dbReference type="EMBL" id="TFK99867.1"/>
    </source>
</evidence>
<sequence length="665" mass="72561">MNSFSSRNNAEQLRQNELRKQIAGLETQLNSKFAVAPPASPKRKRQDTELVPATPSPKKKKVARKAPAQSVPPMRPLTSLGAAPKPPMKAPQQKARSSYPSGSSSSVQQPTSDPSNFLNKLASISQSNHESSSSQPAARTESFSERPTAQNPPEIGLKRDETMAVVQDLEPGPVDITPPSDDPLFKKFEPNSGIRLSSRSLPHDELQDHLEGRFYLSPAKLYSCIRLLPNKQGYEVPVPGDIVTIAVVAEQSPVKYSKAPVTTDHDNNFGEGENDGNNNKLKPPPKSKINKSTFGKKYVNMKLVDFANREKTSSTGGMAVIRGDALLSLLLFESDGFDKIKDDEGKEKKVYRGGSRGAFEKLSKVKPGDVIALLNPRLLKPFTRSGDSPHPTTNILSVTPESGDSIVVIGRSEDLTHCSVVKRDGKPCGSWCDRRVSGDVCEYHVQHAVQGKRATRPEFAAGTSAGMPRNNKGKSEYDPARKWGLKSDLPGSQRGGGGATYVVSGHVISSDTKRTLSSADTFRDGEAKSTKSMEEQDKQIMKILLKQDKKSLRTIVKAQNYMEEERVKAGGSSSKSRGGKGTEGKYQHSLARSMLEEEGEMGKDDEVSKRRMDALKTASEGKTIRLGAPRDRPKVRSGVVAPVKKPAVEEEEEEESMVNLDSDDE</sequence>
<feature type="compositionally biased region" description="Acidic residues" evidence="2">
    <location>
        <begin position="649"/>
        <end position="665"/>
    </location>
</feature>
<evidence type="ECO:0000259" key="3">
    <source>
        <dbReference type="Pfam" id="PF09329"/>
    </source>
</evidence>
<dbReference type="GO" id="GO:0003688">
    <property type="term" value="F:DNA replication origin binding"/>
    <property type="evidence" value="ECO:0007669"/>
    <property type="project" value="TreeGrafter"/>
</dbReference>
<feature type="compositionally biased region" description="Basic and acidic residues" evidence="2">
    <location>
        <begin position="521"/>
        <end position="534"/>
    </location>
</feature>
<feature type="region of interest" description="Disordered" evidence="2">
    <location>
        <begin position="512"/>
        <end position="534"/>
    </location>
</feature>
<dbReference type="PANTHER" id="PTHR13454:SF11">
    <property type="entry name" value="PROTEIN MCM10 HOMOLOG"/>
    <property type="match status" value="1"/>
</dbReference>
<dbReference type="InterPro" id="IPR040184">
    <property type="entry name" value="Mcm10"/>
</dbReference>
<feature type="domain" description="Zinc finger Mcm10/DnaG-type" evidence="3">
    <location>
        <begin position="410"/>
        <end position="456"/>
    </location>
</feature>
<proteinExistence type="inferred from homology"/>
<dbReference type="Gene3D" id="2.40.50.140">
    <property type="entry name" value="Nucleic acid-binding proteins"/>
    <property type="match status" value="1"/>
</dbReference>
<comment type="similarity">
    <text evidence="1">Belongs to the MCM10 family.</text>
</comment>